<accession>A0A7J7LW20</accession>
<evidence type="ECO:0000313" key="2">
    <source>
        <dbReference type="EMBL" id="KAF6146843.1"/>
    </source>
</evidence>
<feature type="compositionally biased region" description="Polar residues" evidence="1">
    <location>
        <begin position="61"/>
        <end position="79"/>
    </location>
</feature>
<dbReference type="AlphaFoldDB" id="A0A7J7LW20"/>
<dbReference type="Proteomes" id="UP000541444">
    <property type="component" value="Unassembled WGS sequence"/>
</dbReference>
<feature type="compositionally biased region" description="Basic and acidic residues" evidence="1">
    <location>
        <begin position="30"/>
        <end position="44"/>
    </location>
</feature>
<proteinExistence type="predicted"/>
<feature type="region of interest" description="Disordered" evidence="1">
    <location>
        <begin position="30"/>
        <end position="112"/>
    </location>
</feature>
<evidence type="ECO:0000256" key="1">
    <source>
        <dbReference type="SAM" id="MobiDB-lite"/>
    </source>
</evidence>
<reference evidence="2 3" key="1">
    <citation type="journal article" date="2020" name="IScience">
        <title>Genome Sequencing of the Endangered Kingdonia uniflora (Circaeasteraceae, Ranunculales) Reveals Potential Mechanisms of Evolutionary Specialization.</title>
        <authorList>
            <person name="Sun Y."/>
            <person name="Deng T."/>
            <person name="Zhang A."/>
            <person name="Moore M.J."/>
            <person name="Landis J.B."/>
            <person name="Lin N."/>
            <person name="Zhang H."/>
            <person name="Zhang X."/>
            <person name="Huang J."/>
            <person name="Zhang X."/>
            <person name="Sun H."/>
            <person name="Wang H."/>
        </authorList>
    </citation>
    <scope>NUCLEOTIDE SEQUENCE [LARGE SCALE GENOMIC DNA]</scope>
    <source>
        <strain evidence="2">TB1705</strain>
        <tissue evidence="2">Leaf</tissue>
    </source>
</reference>
<comment type="caution">
    <text evidence="2">The sequence shown here is derived from an EMBL/GenBank/DDBJ whole genome shotgun (WGS) entry which is preliminary data.</text>
</comment>
<organism evidence="2 3">
    <name type="scientific">Kingdonia uniflora</name>
    <dbReference type="NCBI Taxonomy" id="39325"/>
    <lineage>
        <taxon>Eukaryota</taxon>
        <taxon>Viridiplantae</taxon>
        <taxon>Streptophyta</taxon>
        <taxon>Embryophyta</taxon>
        <taxon>Tracheophyta</taxon>
        <taxon>Spermatophyta</taxon>
        <taxon>Magnoliopsida</taxon>
        <taxon>Ranunculales</taxon>
        <taxon>Circaeasteraceae</taxon>
        <taxon>Kingdonia</taxon>
    </lineage>
</organism>
<sequence>MEIGRKHILKNEGSCNDGKVILLKRYKASDMESGKDDSVMESRTIRTRSNKCQPLERERINSSSLSPNKRFTTSQNLENTQRKRQKIRGFDKELSEGNKRLKKTKDSGSRRWQYSSVTRRKFDSTADSHLDTEGIKSTVERKESLLDEVAEEESELELVLEGLGLSGKKRVDSKSNMVRKAQSTRSMVGVNEGKKQVARLVKGIWLSIEEEKFEPKKAKSELEKELARAKIEAIKEVRQLKASHAMAIGQLQVEVKANLDEMVEKRDRLGRHLMLKRYSEEEVDAIKADTYLEEGDDEEAEVVGVADGLDGASFQTVLDNQGDNVKLPEGGSKKVVREMSLRINDLEFGLAREKETSKALLSVQAEQQVISE</sequence>
<feature type="compositionally biased region" description="Basic and acidic residues" evidence="1">
    <location>
        <begin position="88"/>
        <end position="109"/>
    </location>
</feature>
<name>A0A7J7LW20_9MAGN</name>
<protein>
    <submittedName>
        <fullName evidence="2">Uncharacterized protein</fullName>
    </submittedName>
</protein>
<gene>
    <name evidence="2" type="ORF">GIB67_018496</name>
</gene>
<evidence type="ECO:0000313" key="3">
    <source>
        <dbReference type="Proteomes" id="UP000541444"/>
    </source>
</evidence>
<keyword evidence="3" id="KW-1185">Reference proteome</keyword>
<dbReference type="EMBL" id="JACGCM010001954">
    <property type="protein sequence ID" value="KAF6146843.1"/>
    <property type="molecule type" value="Genomic_DNA"/>
</dbReference>